<evidence type="ECO:0000256" key="2">
    <source>
        <dbReference type="ARBA" id="ARBA00004717"/>
    </source>
</evidence>
<evidence type="ECO:0000256" key="6">
    <source>
        <dbReference type="ARBA" id="ARBA00022723"/>
    </source>
</evidence>
<feature type="domain" description="Aconitase/3-isopropylmalate dehydratase large subunit alpha/beta/alpha" evidence="13">
    <location>
        <begin position="89"/>
        <end position="596"/>
    </location>
</feature>
<evidence type="ECO:0000259" key="13">
    <source>
        <dbReference type="Pfam" id="PF00330"/>
    </source>
</evidence>
<evidence type="ECO:0000256" key="4">
    <source>
        <dbReference type="ARBA" id="ARBA00022485"/>
    </source>
</evidence>
<dbReference type="GO" id="GO:0006099">
    <property type="term" value="P:tricarboxylic acid cycle"/>
    <property type="evidence" value="ECO:0007669"/>
    <property type="project" value="UniProtKB-UniPathway"/>
</dbReference>
<evidence type="ECO:0000313" key="15">
    <source>
        <dbReference type="EMBL" id="RMR59953.1"/>
    </source>
</evidence>
<dbReference type="NCBIfam" id="NF009520">
    <property type="entry name" value="PRK12881.1"/>
    <property type="match status" value="1"/>
</dbReference>
<dbReference type="SUPFAM" id="SSF52016">
    <property type="entry name" value="LeuD/IlvD-like"/>
    <property type="match status" value="1"/>
</dbReference>
<dbReference type="FunFam" id="3.30.499.10:FF:000009">
    <property type="entry name" value="Aconitate hydratase"/>
    <property type="match status" value="1"/>
</dbReference>
<keyword evidence="4 12" id="KW-0004">4Fe-4S</keyword>
<dbReference type="NCBIfam" id="TIGR01341">
    <property type="entry name" value="aconitase_1"/>
    <property type="match status" value="1"/>
</dbReference>
<comment type="function">
    <text evidence="12">Catalyzes the isomerization of citrate to isocitrate via cis-aconitate.</text>
</comment>
<feature type="domain" description="Aconitase A/isopropylmalate dehydratase small subunit swivel" evidence="14">
    <location>
        <begin position="725"/>
        <end position="852"/>
    </location>
</feature>
<evidence type="ECO:0000256" key="7">
    <source>
        <dbReference type="ARBA" id="ARBA00022884"/>
    </source>
</evidence>
<keyword evidence="8 12" id="KW-0408">Iron</keyword>
<dbReference type="InterPro" id="IPR044137">
    <property type="entry name" value="AcnA_IRP_Swivel"/>
</dbReference>
<dbReference type="PANTHER" id="PTHR11670">
    <property type="entry name" value="ACONITASE/IRON-RESPONSIVE ELEMENT FAMILY MEMBER"/>
    <property type="match status" value="1"/>
</dbReference>
<reference evidence="15 16" key="1">
    <citation type="submission" date="2018-08" db="EMBL/GenBank/DDBJ databases">
        <title>Recombination of ecologically and evolutionarily significant loci maintains genetic cohesion in the Pseudomonas syringae species complex.</title>
        <authorList>
            <person name="Dillon M."/>
            <person name="Thakur S."/>
            <person name="Almeida R.N.D."/>
            <person name="Weir B.S."/>
            <person name="Guttman D.S."/>
        </authorList>
    </citation>
    <scope>NUCLEOTIDE SEQUENCE [LARGE SCALE GENOMIC DNA]</scope>
    <source>
        <strain evidence="15 16">ICMP 6917</strain>
    </source>
</reference>
<keyword evidence="5" id="KW-0816">Tricarboxylic acid cycle</keyword>
<dbReference type="PRINTS" id="PR00415">
    <property type="entry name" value="ACONITASE"/>
</dbReference>
<dbReference type="UniPathway" id="UPA00223">
    <property type="reaction ID" value="UER00718"/>
</dbReference>
<dbReference type="InterPro" id="IPR015928">
    <property type="entry name" value="Aconitase/3IPM_dehydase_swvl"/>
</dbReference>
<sequence>MEPVPLASLEKESFMPSLDSLKSLKTLEIDNQTYHYFSLPEAAKSLGDLDKLPMSLKVLLENLLRWEDDKTVTGDDLKALAAWLTERRSDREIQYRPARVLMQDFTGVPAVVDLAAMRAAVAKAGGDPQRINPLSPVDLVIDHSVMVDRFGDSDAFGDNVEIEMQRNGERYAFLRWGQSAFDNFSVVPPGTGICHQVNLEYLGRTVWTKEEDGRTYAFPDTLVGTDSHTTMINGLGVLGWGVGGIEAEAAMLGQPVSMLIPEVIGFKLTGKLKEGITATDLVLTVTQMLRKKGVVGKFVEFYGDGLADLPLADRATIANMAPEYGATCGFFPVDDVTLDYLRLSGRPDTTVKLVEAYCKAQGLWRLPGKEPVFTDSLELDMGTVQASLAGPKRPQDRVDLPAVPQAFDDFLGLQVKPARTEEGRLESEGGGGVAVGNAGQVSGEAEYEHDGQTHRLKNGAVVIAAITSCTNTSNPSVMMAAGLVAKKAVEKGLKRKPWVKSSLAPGSKVVTDYYKAAGLTQYLDALGFDLVGYGCTTCIGNSGPLLAPIENAIQNADLTVASVLSGNRNFEGRVHPLVKTNWLASPPLVVAYALAGTVRIDISSEPLGEGSDGKPVYLRDIWPSQQEIAKAVQSVNTGMFHKEYAEVFAGDEQWQAIEVPQAATYVWQQDSTYIQHPPFFADIAGPLPVIEDIQGARILALLGDSVTTDHISPAGNIKTDSPAGRYLRDQGVEPKDFNSYGSRRGNHEVMMRGTFANIRIRNEMLGGEEGGNTLHVPSGEKLAIYDAAMRYQAEGTPLVIIAGQEYGTGSSRDWAAKGTNLLGVKAVIAESFERIHRSNLVGMGVLPLQFKNGQNRKSLNLTGKETMEVNGLTDAEVRPGMSLTLKITREDGSKEDLEVLCRIDTLNEVEYFKSGGILHYVLRQLIAS</sequence>
<comment type="pathway">
    <text evidence="2">Carbohydrate metabolism; tricarboxylic acid cycle; isocitrate from oxaloacetate: step 2/2.</text>
</comment>
<dbReference type="EC" id="4.2.1.3" evidence="12"/>
<dbReference type="GO" id="GO:0003994">
    <property type="term" value="F:aconitate hydratase activity"/>
    <property type="evidence" value="ECO:0007669"/>
    <property type="project" value="UniProtKB-EC"/>
</dbReference>
<evidence type="ECO:0000313" key="16">
    <source>
        <dbReference type="Proteomes" id="UP000278332"/>
    </source>
</evidence>
<proteinExistence type="inferred from homology"/>
<comment type="cofactor">
    <cofactor evidence="1">
        <name>[4Fe-4S] cluster</name>
        <dbReference type="ChEBI" id="CHEBI:49883"/>
    </cofactor>
</comment>
<dbReference type="CDD" id="cd01580">
    <property type="entry name" value="AcnA_IRP_Swivel"/>
    <property type="match status" value="1"/>
</dbReference>
<dbReference type="FunFam" id="3.30.499.10:FF:000002">
    <property type="entry name" value="Aconitate hydratase"/>
    <property type="match status" value="1"/>
</dbReference>
<evidence type="ECO:0000256" key="1">
    <source>
        <dbReference type="ARBA" id="ARBA00001966"/>
    </source>
</evidence>
<keyword evidence="7" id="KW-0694">RNA-binding</keyword>
<dbReference type="PROSITE" id="PS01244">
    <property type="entry name" value="ACONITASE_2"/>
    <property type="match status" value="1"/>
</dbReference>
<evidence type="ECO:0000256" key="9">
    <source>
        <dbReference type="ARBA" id="ARBA00023014"/>
    </source>
</evidence>
<dbReference type="InterPro" id="IPR006249">
    <property type="entry name" value="Aconitase/IRP2"/>
</dbReference>
<dbReference type="GO" id="GO:0051539">
    <property type="term" value="F:4 iron, 4 sulfur cluster binding"/>
    <property type="evidence" value="ECO:0007669"/>
    <property type="project" value="UniProtKB-KW"/>
</dbReference>
<dbReference type="InterPro" id="IPR018136">
    <property type="entry name" value="Aconitase_4Fe-4S_BS"/>
</dbReference>
<dbReference type="SUPFAM" id="SSF53732">
    <property type="entry name" value="Aconitase iron-sulfur domain"/>
    <property type="match status" value="1"/>
</dbReference>
<evidence type="ECO:0000256" key="10">
    <source>
        <dbReference type="ARBA" id="ARBA00023239"/>
    </source>
</evidence>
<dbReference type="CDD" id="cd01586">
    <property type="entry name" value="AcnA_IRP"/>
    <property type="match status" value="1"/>
</dbReference>
<comment type="catalytic activity">
    <reaction evidence="11 12">
        <text>citrate = D-threo-isocitrate</text>
        <dbReference type="Rhea" id="RHEA:10336"/>
        <dbReference type="ChEBI" id="CHEBI:15562"/>
        <dbReference type="ChEBI" id="CHEBI:16947"/>
        <dbReference type="EC" id="4.2.1.3"/>
    </reaction>
</comment>
<comment type="caution">
    <text evidence="15">The sequence shown here is derived from an EMBL/GenBank/DDBJ whole genome shotgun (WGS) entry which is preliminary data.</text>
</comment>
<dbReference type="GO" id="GO:0046872">
    <property type="term" value="F:metal ion binding"/>
    <property type="evidence" value="ECO:0007669"/>
    <property type="project" value="UniProtKB-KW"/>
</dbReference>
<gene>
    <name evidence="15" type="ORF">ALP84_01318</name>
</gene>
<evidence type="ECO:0000256" key="11">
    <source>
        <dbReference type="ARBA" id="ARBA00023501"/>
    </source>
</evidence>
<dbReference type="InterPro" id="IPR015931">
    <property type="entry name" value="Acnase/IPM_dHydase_lsu_aba_1/3"/>
</dbReference>
<evidence type="ECO:0000256" key="12">
    <source>
        <dbReference type="RuleBase" id="RU361275"/>
    </source>
</evidence>
<keyword evidence="6" id="KW-0479">Metal-binding</keyword>
<dbReference type="AlphaFoldDB" id="A0A3M4W7K2"/>
<evidence type="ECO:0000256" key="3">
    <source>
        <dbReference type="ARBA" id="ARBA00007185"/>
    </source>
</evidence>
<dbReference type="EMBL" id="RBRY01000052">
    <property type="protein sequence ID" value="RMR59953.1"/>
    <property type="molecule type" value="Genomic_DNA"/>
</dbReference>
<dbReference type="Pfam" id="PF00694">
    <property type="entry name" value="Aconitase_C"/>
    <property type="match status" value="1"/>
</dbReference>
<comment type="similarity">
    <text evidence="3 12">Belongs to the aconitase/IPM isomerase family.</text>
</comment>
<evidence type="ECO:0000256" key="8">
    <source>
        <dbReference type="ARBA" id="ARBA00023004"/>
    </source>
</evidence>
<evidence type="ECO:0000256" key="5">
    <source>
        <dbReference type="ARBA" id="ARBA00022532"/>
    </source>
</evidence>
<dbReference type="Gene3D" id="3.30.499.10">
    <property type="entry name" value="Aconitase, domain 3"/>
    <property type="match status" value="2"/>
</dbReference>
<dbReference type="Pfam" id="PF00330">
    <property type="entry name" value="Aconitase"/>
    <property type="match status" value="1"/>
</dbReference>
<dbReference type="Gene3D" id="3.20.19.10">
    <property type="entry name" value="Aconitase, domain 4"/>
    <property type="match status" value="1"/>
</dbReference>
<dbReference type="NCBIfam" id="NF006757">
    <property type="entry name" value="PRK09277.1"/>
    <property type="match status" value="1"/>
</dbReference>
<dbReference type="InterPro" id="IPR036008">
    <property type="entry name" value="Aconitase_4Fe-4S_dom"/>
</dbReference>
<dbReference type="InterPro" id="IPR000573">
    <property type="entry name" value="AconitaseA/IPMdHydase_ssu_swvl"/>
</dbReference>
<keyword evidence="10 12" id="KW-0456">Lyase</keyword>
<dbReference type="GO" id="GO:0003723">
    <property type="term" value="F:RNA binding"/>
    <property type="evidence" value="ECO:0007669"/>
    <property type="project" value="UniProtKB-KW"/>
</dbReference>
<dbReference type="PROSITE" id="PS00450">
    <property type="entry name" value="ACONITASE_1"/>
    <property type="match status" value="1"/>
</dbReference>
<accession>A0A3M4W7K2</accession>
<name>A0A3M4W7K2_PSECI</name>
<dbReference type="Gene3D" id="6.10.190.10">
    <property type="match status" value="1"/>
</dbReference>
<organism evidence="15 16">
    <name type="scientific">Pseudomonas cichorii</name>
    <dbReference type="NCBI Taxonomy" id="36746"/>
    <lineage>
        <taxon>Bacteria</taxon>
        <taxon>Pseudomonadati</taxon>
        <taxon>Pseudomonadota</taxon>
        <taxon>Gammaproteobacteria</taxon>
        <taxon>Pseudomonadales</taxon>
        <taxon>Pseudomonadaceae</taxon>
        <taxon>Pseudomonas</taxon>
    </lineage>
</organism>
<protein>
    <recommendedName>
        <fullName evidence="12">Aconitate hydratase</fullName>
        <shortName evidence="12">Aconitase</shortName>
        <ecNumber evidence="12">4.2.1.3</ecNumber>
    </recommendedName>
</protein>
<keyword evidence="9 12" id="KW-0411">Iron-sulfur</keyword>
<evidence type="ECO:0000259" key="14">
    <source>
        <dbReference type="Pfam" id="PF00694"/>
    </source>
</evidence>
<dbReference type="InterPro" id="IPR001030">
    <property type="entry name" value="Acoase/IPM_deHydtase_lsu_aba"/>
</dbReference>
<dbReference type="FunFam" id="3.20.19.10:FF:000001">
    <property type="entry name" value="Aconitate hydratase"/>
    <property type="match status" value="1"/>
</dbReference>
<dbReference type="Proteomes" id="UP000278332">
    <property type="component" value="Unassembled WGS sequence"/>
</dbReference>